<feature type="transmembrane region" description="Helical" evidence="1">
    <location>
        <begin position="85"/>
        <end position="106"/>
    </location>
</feature>
<reference evidence="3" key="1">
    <citation type="submission" date="2011-12" db="EMBL/GenBank/DDBJ databases">
        <title>Complete sequence of Clostridium clariflavum DSM 19732.</title>
        <authorList>
            <consortium name="US DOE Joint Genome Institute"/>
            <person name="Lucas S."/>
            <person name="Han J."/>
            <person name="Lapidus A."/>
            <person name="Cheng J.-F."/>
            <person name="Goodwin L."/>
            <person name="Pitluck S."/>
            <person name="Peters L."/>
            <person name="Teshima H."/>
            <person name="Detter J.C."/>
            <person name="Han C."/>
            <person name="Tapia R."/>
            <person name="Land M."/>
            <person name="Hauser L."/>
            <person name="Kyrpides N."/>
            <person name="Ivanova N."/>
            <person name="Pagani I."/>
            <person name="Kitzmiller T."/>
            <person name="Lynd L."/>
            <person name="Izquierdo J."/>
            <person name="Woyke T."/>
        </authorList>
    </citation>
    <scope>NUCLEOTIDE SEQUENCE [LARGE SCALE GENOMIC DNA]</scope>
    <source>
        <strain evidence="3">DSM 19732 / NBRC 101661 / EBR45</strain>
    </source>
</reference>
<feature type="transmembrane region" description="Helical" evidence="1">
    <location>
        <begin position="6"/>
        <end position="27"/>
    </location>
</feature>
<evidence type="ECO:0000313" key="2">
    <source>
        <dbReference type="EMBL" id="AEV69582.1"/>
    </source>
</evidence>
<evidence type="ECO:0000256" key="1">
    <source>
        <dbReference type="SAM" id="Phobius"/>
    </source>
</evidence>
<gene>
    <name evidence="2" type="ordered locus">Clocl_3051</name>
</gene>
<dbReference type="HOGENOM" id="CLU_2022670_0_0_9"/>
<reference evidence="2 3" key="2">
    <citation type="journal article" date="2012" name="Stand. Genomic Sci.">
        <title>Complete Genome Sequence of Clostridium clariflavum DSM 19732.</title>
        <authorList>
            <person name="Izquierdo J.A."/>
            <person name="Goodwin L."/>
            <person name="Davenport K.W."/>
            <person name="Teshima H."/>
            <person name="Bruce D."/>
            <person name="Detter C."/>
            <person name="Tapia R."/>
            <person name="Han S."/>
            <person name="Land M."/>
            <person name="Hauser L."/>
            <person name="Jeffries C.D."/>
            <person name="Han J."/>
            <person name="Pitluck S."/>
            <person name="Nolan M."/>
            <person name="Chen A."/>
            <person name="Huntemann M."/>
            <person name="Mavromatis K."/>
            <person name="Mikhailova N."/>
            <person name="Liolios K."/>
            <person name="Woyke T."/>
            <person name="Lynd L.R."/>
        </authorList>
    </citation>
    <scope>NUCLEOTIDE SEQUENCE [LARGE SCALE GENOMIC DNA]</scope>
    <source>
        <strain evidence="3">DSM 19732 / NBRC 101661 / EBR45</strain>
    </source>
</reference>
<proteinExistence type="predicted"/>
<dbReference type="KEGG" id="ccl:Clocl_3051"/>
<name>G8LV05_ACECE</name>
<organism evidence="2 3">
    <name type="scientific">Acetivibrio clariflavus (strain DSM 19732 / NBRC 101661 / EBR45)</name>
    <name type="common">Clostridium clariflavum</name>
    <dbReference type="NCBI Taxonomy" id="720554"/>
    <lineage>
        <taxon>Bacteria</taxon>
        <taxon>Bacillati</taxon>
        <taxon>Bacillota</taxon>
        <taxon>Clostridia</taxon>
        <taxon>Eubacteriales</taxon>
        <taxon>Oscillospiraceae</taxon>
        <taxon>Acetivibrio</taxon>
    </lineage>
</organism>
<evidence type="ECO:0008006" key="4">
    <source>
        <dbReference type="Google" id="ProtNLM"/>
    </source>
</evidence>
<protein>
    <recommendedName>
        <fullName evidence="4">ABC-2 family transporter protein</fullName>
    </recommendedName>
</protein>
<evidence type="ECO:0000313" key="3">
    <source>
        <dbReference type="Proteomes" id="UP000005435"/>
    </source>
</evidence>
<accession>G8LV05</accession>
<keyword evidence="1" id="KW-0472">Membrane</keyword>
<dbReference type="Proteomes" id="UP000005435">
    <property type="component" value="Chromosome"/>
</dbReference>
<dbReference type="STRING" id="720554.Clocl_3051"/>
<sequence>MYNLHIGTFIITITIGIFSLYGIGLILTSISLLTKEINLLLAIVKIAVLYIIIKFDANILIPFSYAKSILTELILNNKSLSVYPLGYLIMFVLNSLLFFLFGVFCFKYVEKIALKKGNITGY</sequence>
<keyword evidence="1" id="KW-0812">Transmembrane</keyword>
<keyword evidence="3" id="KW-1185">Reference proteome</keyword>
<dbReference type="AlphaFoldDB" id="G8LV05"/>
<feature type="transmembrane region" description="Helical" evidence="1">
    <location>
        <begin position="39"/>
        <end position="65"/>
    </location>
</feature>
<dbReference type="EMBL" id="CP003065">
    <property type="protein sequence ID" value="AEV69582.1"/>
    <property type="molecule type" value="Genomic_DNA"/>
</dbReference>
<keyword evidence="1" id="KW-1133">Transmembrane helix</keyword>